<protein>
    <recommendedName>
        <fullName evidence="3">Transcriptional regulator VspR</fullName>
    </recommendedName>
</protein>
<sequence length="167" mass="19735">MHKLLIENEMDGFSVIEARDAYLTIKDIPSDLDEARKRVYRQIWQFERKNWLRGEGEGRNKKYFQTDLFKSYHFSTKRMIEREIIESKNSIDHFSVLLKECNTYKGELEVALGEVEECRSLKERFPELEPKLTPLLEKARDRSAFLLGKVNVLSNVLKTLTKERTSC</sequence>
<dbReference type="AlphaFoldDB" id="F9S864"/>
<proteinExistence type="predicted"/>
<reference evidence="1 2" key="1">
    <citation type="journal article" date="2012" name="Int. J. Syst. Evol. Microbiol.">
        <title>Vibrio caribbeanicus sp. nov., isolated from the marine sponge Scleritoderma cyanea.</title>
        <authorList>
            <person name="Hoffmann M."/>
            <person name="Monday S.R."/>
            <person name="Allard M.W."/>
            <person name="Strain E.A."/>
            <person name="Whittaker P."/>
            <person name="Naum M."/>
            <person name="McCarthy P.J."/>
            <person name="Lopez J.V."/>
            <person name="Fischer M."/>
            <person name="Brown E.W."/>
        </authorList>
    </citation>
    <scope>NUCLEOTIDE SEQUENCE [LARGE SCALE GENOMIC DNA]</scope>
    <source>
        <strain evidence="1 2">ATCC 700023</strain>
    </source>
</reference>
<accession>F9S864</accession>
<gene>
    <name evidence="1" type="ORF">VII00023_03758</name>
</gene>
<keyword evidence="2" id="KW-1185">Reference proteome</keyword>
<dbReference type="Proteomes" id="UP000004605">
    <property type="component" value="Unassembled WGS sequence"/>
</dbReference>
<name>F9S864_9VIBR</name>
<dbReference type="EMBL" id="AFWF01000311">
    <property type="protein sequence ID" value="EGU30305.1"/>
    <property type="molecule type" value="Genomic_DNA"/>
</dbReference>
<evidence type="ECO:0000313" key="1">
    <source>
        <dbReference type="EMBL" id="EGU30305.1"/>
    </source>
</evidence>
<organism evidence="1 2">
    <name type="scientific">Vibrio ichthyoenteri ATCC 700023</name>
    <dbReference type="NCBI Taxonomy" id="870968"/>
    <lineage>
        <taxon>Bacteria</taxon>
        <taxon>Pseudomonadati</taxon>
        <taxon>Pseudomonadota</taxon>
        <taxon>Gammaproteobacteria</taxon>
        <taxon>Vibrionales</taxon>
        <taxon>Vibrionaceae</taxon>
        <taxon>Vibrio</taxon>
    </lineage>
</organism>
<evidence type="ECO:0000313" key="2">
    <source>
        <dbReference type="Proteomes" id="UP000004605"/>
    </source>
</evidence>
<evidence type="ECO:0008006" key="3">
    <source>
        <dbReference type="Google" id="ProtNLM"/>
    </source>
</evidence>
<comment type="caution">
    <text evidence="1">The sequence shown here is derived from an EMBL/GenBank/DDBJ whole genome shotgun (WGS) entry which is preliminary data.</text>
</comment>